<accession>A0A392M717</accession>
<organism evidence="1 2">
    <name type="scientific">Trifolium medium</name>
    <dbReference type="NCBI Taxonomy" id="97028"/>
    <lineage>
        <taxon>Eukaryota</taxon>
        <taxon>Viridiplantae</taxon>
        <taxon>Streptophyta</taxon>
        <taxon>Embryophyta</taxon>
        <taxon>Tracheophyta</taxon>
        <taxon>Spermatophyta</taxon>
        <taxon>Magnoliopsida</taxon>
        <taxon>eudicotyledons</taxon>
        <taxon>Gunneridae</taxon>
        <taxon>Pentapetalae</taxon>
        <taxon>rosids</taxon>
        <taxon>fabids</taxon>
        <taxon>Fabales</taxon>
        <taxon>Fabaceae</taxon>
        <taxon>Papilionoideae</taxon>
        <taxon>50 kb inversion clade</taxon>
        <taxon>NPAAA clade</taxon>
        <taxon>Hologalegina</taxon>
        <taxon>IRL clade</taxon>
        <taxon>Trifolieae</taxon>
        <taxon>Trifolium</taxon>
    </lineage>
</organism>
<keyword evidence="1" id="KW-0808">Transferase</keyword>
<dbReference type="Proteomes" id="UP000265520">
    <property type="component" value="Unassembled WGS sequence"/>
</dbReference>
<keyword evidence="2" id="KW-1185">Reference proteome</keyword>
<feature type="non-terminal residue" evidence="1">
    <location>
        <position position="62"/>
    </location>
</feature>
<gene>
    <name evidence="1" type="ORF">A2U01_0003833</name>
</gene>
<protein>
    <submittedName>
        <fullName evidence="1">Leucine-rich repeat receptor-like serine/threonine-protein kinase</fullName>
    </submittedName>
</protein>
<dbReference type="EMBL" id="LXQA010004532">
    <property type="protein sequence ID" value="MCH83019.1"/>
    <property type="molecule type" value="Genomic_DNA"/>
</dbReference>
<name>A0A392M717_9FABA</name>
<comment type="caution">
    <text evidence="1">The sequence shown here is derived from an EMBL/GenBank/DDBJ whole genome shotgun (WGS) entry which is preliminary data.</text>
</comment>
<keyword evidence="1" id="KW-0418">Kinase</keyword>
<evidence type="ECO:0000313" key="1">
    <source>
        <dbReference type="EMBL" id="MCH83019.1"/>
    </source>
</evidence>
<proteinExistence type="predicted"/>
<evidence type="ECO:0000313" key="2">
    <source>
        <dbReference type="Proteomes" id="UP000265520"/>
    </source>
</evidence>
<reference evidence="1 2" key="1">
    <citation type="journal article" date="2018" name="Front. Plant Sci.">
        <title>Red Clover (Trifolium pratense) and Zigzag Clover (T. medium) - A Picture of Genomic Similarities and Differences.</title>
        <authorList>
            <person name="Dluhosova J."/>
            <person name="Istvanek J."/>
            <person name="Nedelnik J."/>
            <person name="Repkova J."/>
        </authorList>
    </citation>
    <scope>NUCLEOTIDE SEQUENCE [LARGE SCALE GENOMIC DNA]</scope>
    <source>
        <strain evidence="2">cv. 10/8</strain>
        <tissue evidence="1">Leaf</tissue>
    </source>
</reference>
<sequence>MDWLLNGNLLEGQVPDELYSIGVHGGAIDLSANKGLCGVPSLPACPMRRRNDYDFALPHELT</sequence>
<dbReference type="GO" id="GO:0016301">
    <property type="term" value="F:kinase activity"/>
    <property type="evidence" value="ECO:0007669"/>
    <property type="project" value="UniProtKB-KW"/>
</dbReference>
<keyword evidence="1" id="KW-0675">Receptor</keyword>
<dbReference type="AlphaFoldDB" id="A0A392M717"/>